<name>A0AC34F616_9BILA</name>
<dbReference type="WBParaSite" id="ES5_v2.g12662.t1">
    <property type="protein sequence ID" value="ES5_v2.g12662.t1"/>
    <property type="gene ID" value="ES5_v2.g12662"/>
</dbReference>
<dbReference type="Proteomes" id="UP000887579">
    <property type="component" value="Unplaced"/>
</dbReference>
<sequence>MANFIFAFTNASDTVSLEIHSKEVEEYIEKVITKYNELSNDQYYYIPTEIISANKETVPGVTYYIKLKIGLSNCKKEYILDQCFDPASCRVEDTVSNKDINAKIYISSLDNVEEITFQ</sequence>
<reference evidence="2" key="1">
    <citation type="submission" date="2022-11" db="UniProtKB">
        <authorList>
            <consortium name="WormBaseParasite"/>
        </authorList>
    </citation>
    <scope>IDENTIFICATION</scope>
</reference>
<evidence type="ECO:0000313" key="2">
    <source>
        <dbReference type="WBParaSite" id="ES5_v2.g12662.t1"/>
    </source>
</evidence>
<organism evidence="1 2">
    <name type="scientific">Panagrolaimus sp. ES5</name>
    <dbReference type="NCBI Taxonomy" id="591445"/>
    <lineage>
        <taxon>Eukaryota</taxon>
        <taxon>Metazoa</taxon>
        <taxon>Ecdysozoa</taxon>
        <taxon>Nematoda</taxon>
        <taxon>Chromadorea</taxon>
        <taxon>Rhabditida</taxon>
        <taxon>Tylenchina</taxon>
        <taxon>Panagrolaimomorpha</taxon>
        <taxon>Panagrolaimoidea</taxon>
        <taxon>Panagrolaimidae</taxon>
        <taxon>Panagrolaimus</taxon>
    </lineage>
</organism>
<protein>
    <submittedName>
        <fullName evidence="2">Cystatin domain-containing protein</fullName>
    </submittedName>
</protein>
<accession>A0AC34F616</accession>
<proteinExistence type="predicted"/>
<evidence type="ECO:0000313" key="1">
    <source>
        <dbReference type="Proteomes" id="UP000887579"/>
    </source>
</evidence>